<feature type="active site" description="Proton acceptor" evidence="3">
    <location>
        <position position="219"/>
    </location>
</feature>
<dbReference type="OrthoDB" id="358699at2157"/>
<keyword evidence="2 3" id="KW-0413">Isomerase</keyword>
<gene>
    <name evidence="3" type="primary">dapF</name>
    <name evidence="5" type="ordered locus">Mboo_2431</name>
</gene>
<feature type="binding site" evidence="3">
    <location>
        <position position="191"/>
    </location>
    <ligand>
        <name>substrate</name>
    </ligand>
</feature>
<dbReference type="EC" id="5.1.1.7" evidence="3 4"/>
<feature type="binding site" evidence="3">
    <location>
        <position position="68"/>
    </location>
    <ligand>
        <name>substrate</name>
    </ligand>
</feature>
<comment type="catalytic activity">
    <reaction evidence="3">
        <text>(2S,6S)-2,6-diaminopimelate = meso-2,6-diaminopimelate</text>
        <dbReference type="Rhea" id="RHEA:15393"/>
        <dbReference type="ChEBI" id="CHEBI:57609"/>
        <dbReference type="ChEBI" id="CHEBI:57791"/>
        <dbReference type="EC" id="5.1.1.7"/>
    </reaction>
</comment>
<evidence type="ECO:0000256" key="4">
    <source>
        <dbReference type="NCBIfam" id="TIGR00652"/>
    </source>
</evidence>
<dbReference type="AlphaFoldDB" id="A7IB34"/>
<accession>A7IB34</accession>
<feature type="site" description="Could be important to modulate the pK values of the two catalytic cysteine residues" evidence="3">
    <location>
        <position position="160"/>
    </location>
</feature>
<dbReference type="GeneID" id="5410695"/>
<dbReference type="GO" id="GO:0005829">
    <property type="term" value="C:cytosol"/>
    <property type="evidence" value="ECO:0007669"/>
    <property type="project" value="TreeGrafter"/>
</dbReference>
<evidence type="ECO:0000256" key="2">
    <source>
        <dbReference type="ARBA" id="ARBA00023235"/>
    </source>
</evidence>
<dbReference type="KEGG" id="mbn:Mboo_2431"/>
<feature type="active site" description="Proton donor" evidence="3">
    <location>
        <position position="77"/>
    </location>
</feature>
<comment type="function">
    <text evidence="3">Catalyzes the stereoinversion of LL-2,6-diaminopimelate (L,L-DAP) to meso-diaminopimelate (meso-DAP), a precursor of L-lysine.</text>
</comment>
<dbReference type="EMBL" id="CP000780">
    <property type="protein sequence ID" value="ABS56945.1"/>
    <property type="molecule type" value="Genomic_DNA"/>
</dbReference>
<dbReference type="GO" id="GO:0009089">
    <property type="term" value="P:lysine biosynthetic process via diaminopimelate"/>
    <property type="evidence" value="ECO:0007669"/>
    <property type="project" value="UniProtKB-UniRule"/>
</dbReference>
<keyword evidence="3" id="KW-0963">Cytoplasm</keyword>
<evidence type="ECO:0000313" key="5">
    <source>
        <dbReference type="EMBL" id="ABS56945.1"/>
    </source>
</evidence>
<sequence length="275" mass="29919">MEIPFVKLHGNGNDFVLIDEYAQMIIPDDLKGQFAALYCERRFGIGADGILFLAKPTRKADIRMRILQPDESEAEMCGNGIRCLAKYAYDMGYIQETCTVQTEAGDLEVSVRYEGEECTVTIGMGEPKFKRKDIPATGKGEYHEQIGGFEVHAVNTGVPHAVILTDDLGSIDLAAVAPQIRNHPTFPHGANVNFVQKTGEDSIRVRTFERGVEDETLSCGTGATASAAVVHHLGYMNGPVQVETKGGPLTIHFDPEGKARMEGPAVAVFSGLILY</sequence>
<dbReference type="PANTHER" id="PTHR31689:SF0">
    <property type="entry name" value="DIAMINOPIMELATE EPIMERASE"/>
    <property type="match status" value="1"/>
</dbReference>
<dbReference type="Pfam" id="PF01678">
    <property type="entry name" value="DAP_epimerase"/>
    <property type="match status" value="2"/>
</dbReference>
<dbReference type="Gene3D" id="3.10.310.10">
    <property type="entry name" value="Diaminopimelate Epimerase, Chain A, domain 1"/>
    <property type="match status" value="2"/>
</dbReference>
<keyword evidence="6" id="KW-1185">Reference proteome</keyword>
<feature type="binding site" evidence="3">
    <location>
        <position position="13"/>
    </location>
    <ligand>
        <name>substrate</name>
    </ligand>
</feature>
<feature type="binding site" evidence="3">
    <location>
        <begin position="78"/>
        <end position="79"/>
    </location>
    <ligand>
        <name>substrate</name>
    </ligand>
</feature>
<comment type="similarity">
    <text evidence="1 3">Belongs to the diaminopimelate epimerase family.</text>
</comment>
<proteinExistence type="inferred from homology"/>
<dbReference type="InterPro" id="IPR001653">
    <property type="entry name" value="DAP_epimerase_DapF"/>
</dbReference>
<keyword evidence="3" id="KW-0457">Lysine biosynthesis</keyword>
<feature type="binding site" evidence="3">
    <location>
        <begin position="209"/>
        <end position="210"/>
    </location>
    <ligand>
        <name>substrate</name>
    </ligand>
</feature>
<dbReference type="STRING" id="456442.Mboo_2431"/>
<keyword evidence="3" id="KW-0028">Amino-acid biosynthesis</keyword>
<dbReference type="PANTHER" id="PTHR31689">
    <property type="entry name" value="DIAMINOPIMELATE EPIMERASE, CHLOROPLASTIC"/>
    <property type="match status" value="1"/>
</dbReference>
<organism evidence="5 6">
    <name type="scientific">Methanoregula boonei (strain DSM 21154 / JCM 14090 / 6A8)</name>
    <dbReference type="NCBI Taxonomy" id="456442"/>
    <lineage>
        <taxon>Archaea</taxon>
        <taxon>Methanobacteriati</taxon>
        <taxon>Methanobacteriota</taxon>
        <taxon>Stenosarchaea group</taxon>
        <taxon>Methanomicrobia</taxon>
        <taxon>Methanomicrobiales</taxon>
        <taxon>Methanoregulaceae</taxon>
        <taxon>Methanoregula</taxon>
    </lineage>
</organism>
<dbReference type="RefSeq" id="WP_012108008.1">
    <property type="nucleotide sequence ID" value="NC_009712.1"/>
</dbReference>
<comment type="caution">
    <text evidence="3">Lacks conserved residue(s) required for the propagation of feature annotation.</text>
</comment>
<comment type="subunit">
    <text evidence="3">Homodimer.</text>
</comment>
<protein>
    <recommendedName>
        <fullName evidence="3 4">Diaminopimelate epimerase</fullName>
        <shortName evidence="3">DAP epimerase</shortName>
        <ecNumber evidence="3 4">5.1.1.7</ecNumber>
    </recommendedName>
    <alternativeName>
        <fullName evidence="3">PLP-independent amino acid racemase</fullName>
    </alternativeName>
</protein>
<dbReference type="HAMAP" id="MF_00197">
    <property type="entry name" value="DAP_epimerase"/>
    <property type="match status" value="1"/>
</dbReference>
<comment type="pathway">
    <text evidence="3">Amino-acid biosynthesis; L-lysine biosynthesis via DAP pathway; DL-2,6-diaminopimelate from LL-2,6-diaminopimelate: step 1/1.</text>
</comment>
<dbReference type="eggNOG" id="arCOG02255">
    <property type="taxonomic scope" value="Archaea"/>
</dbReference>
<reference evidence="6" key="1">
    <citation type="journal article" date="2015" name="Microbiology">
        <title>Genome of Methanoregula boonei 6A8 reveals adaptations to oligotrophic peatland environments.</title>
        <authorList>
            <person name="Braeuer S."/>
            <person name="Cadillo-Quiroz H."/>
            <person name="Kyrpides N."/>
            <person name="Woyke T."/>
            <person name="Goodwin L."/>
            <person name="Detter C."/>
            <person name="Podell S."/>
            <person name="Yavitt J.B."/>
            <person name="Zinder S.H."/>
        </authorList>
    </citation>
    <scope>NUCLEOTIDE SEQUENCE [LARGE SCALE GENOMIC DNA]</scope>
    <source>
        <strain evidence="6">DSM 21154 / JCM 14090 / 6A8</strain>
    </source>
</reference>
<dbReference type="Proteomes" id="UP000002408">
    <property type="component" value="Chromosome"/>
</dbReference>
<dbReference type="SUPFAM" id="SSF54506">
    <property type="entry name" value="Diaminopimelate epimerase-like"/>
    <property type="match status" value="1"/>
</dbReference>
<dbReference type="GO" id="GO:0008837">
    <property type="term" value="F:diaminopimelate epimerase activity"/>
    <property type="evidence" value="ECO:0007669"/>
    <property type="project" value="UniProtKB-UniRule"/>
</dbReference>
<dbReference type="UniPathway" id="UPA00034">
    <property type="reaction ID" value="UER00025"/>
</dbReference>
<name>A7IB34_METB6</name>
<evidence type="ECO:0000313" key="6">
    <source>
        <dbReference type="Proteomes" id="UP000002408"/>
    </source>
</evidence>
<evidence type="ECO:0000256" key="1">
    <source>
        <dbReference type="ARBA" id="ARBA00010219"/>
    </source>
</evidence>
<feature type="site" description="Could be important to modulate the pK values of the two catalytic cysteine residues" evidence="3">
    <location>
        <position position="209"/>
    </location>
</feature>
<evidence type="ECO:0000256" key="3">
    <source>
        <dbReference type="HAMAP-Rule" id="MF_00197"/>
    </source>
</evidence>
<dbReference type="HOGENOM" id="CLU_053306_3_2_2"/>
<comment type="subcellular location">
    <subcellularLocation>
        <location evidence="3">Cytoplasm</location>
    </subcellularLocation>
</comment>
<feature type="binding site" evidence="3">
    <location>
        <begin position="220"/>
        <end position="221"/>
    </location>
    <ligand>
        <name>substrate</name>
    </ligand>
</feature>
<dbReference type="NCBIfam" id="TIGR00652">
    <property type="entry name" value="DapF"/>
    <property type="match status" value="1"/>
</dbReference>